<accession>A0A2P5F427</accession>
<protein>
    <submittedName>
        <fullName evidence="1">Uncharacterized protein</fullName>
    </submittedName>
</protein>
<evidence type="ECO:0000313" key="1">
    <source>
        <dbReference type="EMBL" id="PON92536.1"/>
    </source>
</evidence>
<comment type="caution">
    <text evidence="1">The sequence shown here is derived from an EMBL/GenBank/DDBJ whole genome shotgun (WGS) entry which is preliminary data.</text>
</comment>
<proteinExistence type="predicted"/>
<dbReference type="InParanoid" id="A0A2P5F427"/>
<name>A0A2P5F427_TREOI</name>
<evidence type="ECO:0000313" key="2">
    <source>
        <dbReference type="Proteomes" id="UP000237000"/>
    </source>
</evidence>
<dbReference type="AlphaFoldDB" id="A0A2P5F427"/>
<gene>
    <name evidence="1" type="ORF">TorRG33x02_116300</name>
</gene>
<reference evidence="2" key="1">
    <citation type="submission" date="2016-06" db="EMBL/GenBank/DDBJ databases">
        <title>Parallel loss of symbiosis genes in relatives of nitrogen-fixing non-legume Parasponia.</title>
        <authorList>
            <person name="Van Velzen R."/>
            <person name="Holmer R."/>
            <person name="Bu F."/>
            <person name="Rutten L."/>
            <person name="Van Zeijl A."/>
            <person name="Liu W."/>
            <person name="Santuari L."/>
            <person name="Cao Q."/>
            <person name="Sharma T."/>
            <person name="Shen D."/>
            <person name="Roswanjaya Y."/>
            <person name="Wardhani T."/>
            <person name="Kalhor M.S."/>
            <person name="Jansen J."/>
            <person name="Van den Hoogen J."/>
            <person name="Gungor B."/>
            <person name="Hartog M."/>
            <person name="Hontelez J."/>
            <person name="Verver J."/>
            <person name="Yang W.-C."/>
            <person name="Schijlen E."/>
            <person name="Repin R."/>
            <person name="Schilthuizen M."/>
            <person name="Schranz E."/>
            <person name="Heidstra R."/>
            <person name="Miyata K."/>
            <person name="Fedorova E."/>
            <person name="Kohlen W."/>
            <person name="Bisseling T."/>
            <person name="Smit S."/>
            <person name="Geurts R."/>
        </authorList>
    </citation>
    <scope>NUCLEOTIDE SEQUENCE [LARGE SCALE GENOMIC DNA]</scope>
    <source>
        <strain evidence="2">cv. RG33-2</strain>
    </source>
</reference>
<organism evidence="1 2">
    <name type="scientific">Trema orientale</name>
    <name type="common">Charcoal tree</name>
    <name type="synonym">Celtis orientalis</name>
    <dbReference type="NCBI Taxonomy" id="63057"/>
    <lineage>
        <taxon>Eukaryota</taxon>
        <taxon>Viridiplantae</taxon>
        <taxon>Streptophyta</taxon>
        <taxon>Embryophyta</taxon>
        <taxon>Tracheophyta</taxon>
        <taxon>Spermatophyta</taxon>
        <taxon>Magnoliopsida</taxon>
        <taxon>eudicotyledons</taxon>
        <taxon>Gunneridae</taxon>
        <taxon>Pentapetalae</taxon>
        <taxon>rosids</taxon>
        <taxon>fabids</taxon>
        <taxon>Rosales</taxon>
        <taxon>Cannabaceae</taxon>
        <taxon>Trema</taxon>
    </lineage>
</organism>
<dbReference type="EMBL" id="JXTC01000064">
    <property type="protein sequence ID" value="PON92536.1"/>
    <property type="molecule type" value="Genomic_DNA"/>
</dbReference>
<dbReference type="Proteomes" id="UP000237000">
    <property type="component" value="Unassembled WGS sequence"/>
</dbReference>
<keyword evidence="2" id="KW-1185">Reference proteome</keyword>
<sequence length="71" mass="8064">MEIRVYMDRESLELTRWEGVAATDFGSALSYARHTFFGPCHKVLGGAVRYHHHMHMTSNVAGRIGRVVMCL</sequence>